<evidence type="ECO:0000313" key="1">
    <source>
        <dbReference type="EMBL" id="KOF68499.1"/>
    </source>
</evidence>
<dbReference type="EMBL" id="KQ426253">
    <property type="protein sequence ID" value="KOF68499.1"/>
    <property type="molecule type" value="Genomic_DNA"/>
</dbReference>
<name>A0A0L8FUZ3_OCTBM</name>
<sequence>MRTKCTSASIHYVLINMSVARISLNQLPNTFIIDFSTTRRTYNNNTILYKNTSNIR</sequence>
<dbReference type="AlphaFoldDB" id="A0A0L8FUZ3"/>
<reference evidence="1" key="1">
    <citation type="submission" date="2015-07" db="EMBL/GenBank/DDBJ databases">
        <title>MeaNS - Measles Nucleotide Surveillance Program.</title>
        <authorList>
            <person name="Tran T."/>
            <person name="Druce J."/>
        </authorList>
    </citation>
    <scope>NUCLEOTIDE SEQUENCE</scope>
    <source>
        <strain evidence="1">UCB-OBI-ISO-001</strain>
        <tissue evidence="1">Gonad</tissue>
    </source>
</reference>
<organism evidence="1">
    <name type="scientific">Octopus bimaculoides</name>
    <name type="common">California two-spotted octopus</name>
    <dbReference type="NCBI Taxonomy" id="37653"/>
    <lineage>
        <taxon>Eukaryota</taxon>
        <taxon>Metazoa</taxon>
        <taxon>Spiralia</taxon>
        <taxon>Lophotrochozoa</taxon>
        <taxon>Mollusca</taxon>
        <taxon>Cephalopoda</taxon>
        <taxon>Coleoidea</taxon>
        <taxon>Octopodiformes</taxon>
        <taxon>Octopoda</taxon>
        <taxon>Incirrata</taxon>
        <taxon>Octopodidae</taxon>
        <taxon>Octopus</taxon>
    </lineage>
</organism>
<accession>A0A0L8FUZ3</accession>
<proteinExistence type="predicted"/>
<protein>
    <submittedName>
        <fullName evidence="1">Uncharacterized protein</fullName>
    </submittedName>
</protein>
<gene>
    <name evidence="1" type="ORF">OCBIM_22007228mg</name>
</gene>